<comment type="caution">
    <text evidence="2">The sequence shown here is derived from an EMBL/GenBank/DDBJ whole genome shotgun (WGS) entry which is preliminary data.</text>
</comment>
<evidence type="ECO:0000313" key="2">
    <source>
        <dbReference type="EMBL" id="TGL58525.1"/>
    </source>
</evidence>
<sequence>MKLIFLSLILFSFPLFANAEEKSKEMCECLNKSKSSNSAKDKKRCLTLREKHVKALKKGSDAYSQYLEKLGQCEREMVGNGEIKDNLSFEEKVKEVCDCFSLAPKGQKMACFQKQSQYGKTFAEDQKRIEFNQITNSCDK</sequence>
<proteinExistence type="predicted"/>
<protein>
    <recommendedName>
        <fullName evidence="4">Cys-rich protein</fullName>
    </recommendedName>
</protein>
<feature type="chain" id="PRO_5020468739" description="Cys-rich protein" evidence="1">
    <location>
        <begin position="18"/>
        <end position="140"/>
    </location>
</feature>
<dbReference type="EMBL" id="RQGD01000033">
    <property type="protein sequence ID" value="TGL58525.1"/>
    <property type="molecule type" value="Genomic_DNA"/>
</dbReference>
<evidence type="ECO:0000313" key="3">
    <source>
        <dbReference type="Proteomes" id="UP000297693"/>
    </source>
</evidence>
<dbReference type="Proteomes" id="UP000297693">
    <property type="component" value="Unassembled WGS sequence"/>
</dbReference>
<feature type="signal peptide" evidence="1">
    <location>
        <begin position="1"/>
        <end position="17"/>
    </location>
</feature>
<reference evidence="2" key="1">
    <citation type="journal article" date="2019" name="PLoS Negl. Trop. Dis.">
        <title>Revisiting the worldwide diversity of Leptospira species in the environment.</title>
        <authorList>
            <person name="Vincent A.T."/>
            <person name="Schiettekatte O."/>
            <person name="Bourhy P."/>
            <person name="Veyrier F.J."/>
            <person name="Picardeau M."/>
        </authorList>
    </citation>
    <scope>NUCLEOTIDE SEQUENCE [LARGE SCALE GENOMIC DNA]</scope>
    <source>
        <strain evidence="2">201702476</strain>
    </source>
</reference>
<keyword evidence="3" id="KW-1185">Reference proteome</keyword>
<keyword evidence="1" id="KW-0732">Signal</keyword>
<evidence type="ECO:0000256" key="1">
    <source>
        <dbReference type="SAM" id="SignalP"/>
    </source>
</evidence>
<accession>A0A4V3JR45</accession>
<dbReference type="OrthoDB" id="330649at2"/>
<name>A0A4V3JR45_9LEPT</name>
<evidence type="ECO:0008006" key="4">
    <source>
        <dbReference type="Google" id="ProtNLM"/>
    </source>
</evidence>
<dbReference type="AlphaFoldDB" id="A0A4V3JR45"/>
<gene>
    <name evidence="2" type="ORF">EHQ58_10310</name>
</gene>
<organism evidence="2 3">
    <name type="scientific">Leptospira ognonensis</name>
    <dbReference type="NCBI Taxonomy" id="2484945"/>
    <lineage>
        <taxon>Bacteria</taxon>
        <taxon>Pseudomonadati</taxon>
        <taxon>Spirochaetota</taxon>
        <taxon>Spirochaetia</taxon>
        <taxon>Leptospirales</taxon>
        <taxon>Leptospiraceae</taxon>
        <taxon>Leptospira</taxon>
    </lineage>
</organism>
<dbReference type="RefSeq" id="WP_135623825.1">
    <property type="nucleotide sequence ID" value="NZ_RQGD01000033.1"/>
</dbReference>